<dbReference type="PANTHER" id="PTHR48013:SF9">
    <property type="entry name" value="DUAL SPECIFICITY MITOGEN-ACTIVATED PROTEIN KINASE KINASE 5"/>
    <property type="match status" value="1"/>
</dbReference>
<evidence type="ECO:0000313" key="13">
    <source>
        <dbReference type="EMBL" id="TCO65569.1"/>
    </source>
</evidence>
<evidence type="ECO:0000313" key="14">
    <source>
        <dbReference type="Proteomes" id="UP000295680"/>
    </source>
</evidence>
<keyword evidence="2 10" id="KW-0547">Nucleotide-binding</keyword>
<dbReference type="AlphaFoldDB" id="A0A4R2K6M1"/>
<dbReference type="InterPro" id="IPR011009">
    <property type="entry name" value="Kinase-like_dom_sf"/>
</dbReference>
<dbReference type="Pfam" id="PF00069">
    <property type="entry name" value="Pkinase"/>
    <property type="match status" value="1"/>
</dbReference>
<comment type="catalytic activity">
    <reaction evidence="9">
        <text>L-tyrosyl-[protein] + ATP = O-phospho-L-tyrosyl-[protein] + ADP + H(+)</text>
        <dbReference type="Rhea" id="RHEA:10596"/>
        <dbReference type="Rhea" id="RHEA-COMP:10136"/>
        <dbReference type="Rhea" id="RHEA-COMP:20101"/>
        <dbReference type="ChEBI" id="CHEBI:15378"/>
        <dbReference type="ChEBI" id="CHEBI:30616"/>
        <dbReference type="ChEBI" id="CHEBI:46858"/>
        <dbReference type="ChEBI" id="CHEBI:61978"/>
        <dbReference type="ChEBI" id="CHEBI:456216"/>
        <dbReference type="EC" id="2.7.12.2"/>
    </reaction>
</comment>
<reference evidence="13 14" key="1">
    <citation type="submission" date="2019-03" db="EMBL/GenBank/DDBJ databases">
        <title>Genomic Encyclopedia of Type Strains, Phase IV (KMG-IV): sequencing the most valuable type-strain genomes for metagenomic binning, comparative biology and taxonomic classification.</title>
        <authorList>
            <person name="Goeker M."/>
        </authorList>
    </citation>
    <scope>NUCLEOTIDE SEQUENCE [LARGE SCALE GENOMIC DNA]</scope>
    <source>
        <strain evidence="13 14">DSM 45934</strain>
    </source>
</reference>
<evidence type="ECO:0000256" key="1">
    <source>
        <dbReference type="ARBA" id="ARBA00022679"/>
    </source>
</evidence>
<evidence type="ECO:0000256" key="7">
    <source>
        <dbReference type="ARBA" id="ARBA00049014"/>
    </source>
</evidence>
<dbReference type="PANTHER" id="PTHR48013">
    <property type="entry name" value="DUAL SPECIFICITY MITOGEN-ACTIVATED PROTEIN KINASE KINASE 5-RELATED"/>
    <property type="match status" value="1"/>
</dbReference>
<keyword evidence="4 10" id="KW-0067">ATP-binding</keyword>
<comment type="catalytic activity">
    <reaction evidence="8">
        <text>L-threonyl-[protein] + ATP = O-phospho-L-threonyl-[protein] + ADP + H(+)</text>
        <dbReference type="Rhea" id="RHEA:46608"/>
        <dbReference type="Rhea" id="RHEA-COMP:11060"/>
        <dbReference type="Rhea" id="RHEA-COMP:11605"/>
        <dbReference type="ChEBI" id="CHEBI:15378"/>
        <dbReference type="ChEBI" id="CHEBI:30013"/>
        <dbReference type="ChEBI" id="CHEBI:30616"/>
        <dbReference type="ChEBI" id="CHEBI:61977"/>
        <dbReference type="ChEBI" id="CHEBI:456216"/>
        <dbReference type="EC" id="2.7.12.2"/>
    </reaction>
</comment>
<comment type="caution">
    <text evidence="13">The sequence shown here is derived from an EMBL/GenBank/DDBJ whole genome shotgun (WGS) entry which is preliminary data.</text>
</comment>
<keyword evidence="3 13" id="KW-0418">Kinase</keyword>
<dbReference type="InterPro" id="IPR000719">
    <property type="entry name" value="Prot_kinase_dom"/>
</dbReference>
<comment type="catalytic activity">
    <reaction evidence="7">
        <text>L-seryl-[protein] + ATP = O-phospho-L-seryl-[protein] + ADP + H(+)</text>
        <dbReference type="Rhea" id="RHEA:17989"/>
        <dbReference type="Rhea" id="RHEA-COMP:9863"/>
        <dbReference type="Rhea" id="RHEA-COMP:11604"/>
        <dbReference type="ChEBI" id="CHEBI:15378"/>
        <dbReference type="ChEBI" id="CHEBI:29999"/>
        <dbReference type="ChEBI" id="CHEBI:30616"/>
        <dbReference type="ChEBI" id="CHEBI:83421"/>
        <dbReference type="ChEBI" id="CHEBI:456216"/>
        <dbReference type="EC" id="2.7.12.2"/>
    </reaction>
</comment>
<feature type="binding site" evidence="10">
    <location>
        <position position="44"/>
    </location>
    <ligand>
        <name>ATP</name>
        <dbReference type="ChEBI" id="CHEBI:30616"/>
    </ligand>
</feature>
<dbReference type="GO" id="GO:0005524">
    <property type="term" value="F:ATP binding"/>
    <property type="evidence" value="ECO:0007669"/>
    <property type="project" value="UniProtKB-UniRule"/>
</dbReference>
<evidence type="ECO:0000256" key="2">
    <source>
        <dbReference type="ARBA" id="ARBA00022741"/>
    </source>
</evidence>
<proteinExistence type="inferred from homology"/>
<dbReference type="EC" id="2.7.12.2" evidence="6"/>
<keyword evidence="1" id="KW-0808">Transferase</keyword>
<dbReference type="SMART" id="SM00220">
    <property type="entry name" value="S_TKc"/>
    <property type="match status" value="1"/>
</dbReference>
<dbReference type="InterPro" id="IPR017441">
    <property type="entry name" value="Protein_kinase_ATP_BS"/>
</dbReference>
<evidence type="ECO:0000259" key="12">
    <source>
        <dbReference type="PROSITE" id="PS50011"/>
    </source>
</evidence>
<evidence type="ECO:0000256" key="10">
    <source>
        <dbReference type="PROSITE-ProRule" id="PRU10141"/>
    </source>
</evidence>
<protein>
    <recommendedName>
        <fullName evidence="6">mitogen-activated protein kinase kinase</fullName>
        <ecNumber evidence="6">2.7.12.2</ecNumber>
    </recommendedName>
</protein>
<dbReference type="InterPro" id="IPR008271">
    <property type="entry name" value="Ser/Thr_kinase_AS"/>
</dbReference>
<keyword evidence="13" id="KW-0723">Serine/threonine-protein kinase</keyword>
<dbReference type="EMBL" id="SLWS01000001">
    <property type="protein sequence ID" value="TCO65569.1"/>
    <property type="molecule type" value="Genomic_DNA"/>
</dbReference>
<dbReference type="Gene3D" id="1.10.510.10">
    <property type="entry name" value="Transferase(Phosphotransferase) domain 1"/>
    <property type="match status" value="1"/>
</dbReference>
<dbReference type="PROSITE" id="PS00107">
    <property type="entry name" value="PROTEIN_KINASE_ATP"/>
    <property type="match status" value="1"/>
</dbReference>
<feature type="region of interest" description="Disordered" evidence="11">
    <location>
        <begin position="291"/>
        <end position="337"/>
    </location>
</feature>
<evidence type="ECO:0000256" key="9">
    <source>
        <dbReference type="ARBA" id="ARBA00051693"/>
    </source>
</evidence>
<dbReference type="GO" id="GO:0004674">
    <property type="term" value="F:protein serine/threonine kinase activity"/>
    <property type="evidence" value="ECO:0007669"/>
    <property type="project" value="UniProtKB-KW"/>
</dbReference>
<comment type="similarity">
    <text evidence="5">Belongs to the protein kinase superfamily. STE Ser/Thr protein kinase family. MAP kinase kinase subfamily.</text>
</comment>
<dbReference type="PROSITE" id="PS50011">
    <property type="entry name" value="PROTEIN_KINASE_DOM"/>
    <property type="match status" value="1"/>
</dbReference>
<dbReference type="Proteomes" id="UP000295680">
    <property type="component" value="Unassembled WGS sequence"/>
</dbReference>
<sequence>MTETPSPERLIAGRYRLISLVGHGSMGTVWRAYDEYLRRPVAVKEVRLPPGMPEPAADELRERTMREARAIAVLSHPNVVTLYDIAQEDGDPYVVMEFVPGSSLAHLLRVHGPLDNTQAAAVADAVAAALQAAHQAGITHRDVKPANVLVAEDGRIKLADFGIARNISEHTLTSTGITLGSPSYIAPEVASGGAVTNAADLWSLGATLFAAVEGRAPYDPEGDVITTLLQVVNGDVPQPKTTGPMTDLIKALMVKDVAARLSLAEVRRRIYPLLPEPGSSAFTTEAIARAESESADLPTRVTPSAPRQAPEAQPPTLAPDPGPLPFASTPTAPVVRPRRGMPRTVVHVGAVVVFVVAATGAFFGTRQVSGRSLLPQPPATSTQVIVPATNVPVAAPEPRSGDAITAKGEQGGGYVIQVPKGWAQFVEQRQVPKGFPPSVRVHFVSQDGRYQLLVERFVGFYAPPTARRIADYKSMLRAIWPGDYVQSDGLPLDRPPASGAQEKAEQLRYKTAEGDQRRTTFANIIPGGNDLWVVSLTVPTVEEDDGKAKIFDVIAPSFTFG</sequence>
<evidence type="ECO:0000256" key="3">
    <source>
        <dbReference type="ARBA" id="ARBA00022777"/>
    </source>
</evidence>
<feature type="compositionally biased region" description="Pro residues" evidence="11">
    <location>
        <begin position="312"/>
        <end position="324"/>
    </location>
</feature>
<evidence type="ECO:0000256" key="11">
    <source>
        <dbReference type="SAM" id="MobiDB-lite"/>
    </source>
</evidence>
<dbReference type="SUPFAM" id="SSF56112">
    <property type="entry name" value="Protein kinase-like (PK-like)"/>
    <property type="match status" value="1"/>
</dbReference>
<name>A0A4R2K6M1_9PSEU</name>
<evidence type="ECO:0000256" key="4">
    <source>
        <dbReference type="ARBA" id="ARBA00022840"/>
    </source>
</evidence>
<accession>A0A4R2K6M1</accession>
<dbReference type="Gene3D" id="3.30.200.20">
    <property type="entry name" value="Phosphorylase Kinase, domain 1"/>
    <property type="match status" value="1"/>
</dbReference>
<dbReference type="CDD" id="cd14014">
    <property type="entry name" value="STKc_PknB_like"/>
    <property type="match status" value="1"/>
</dbReference>
<organism evidence="13 14">
    <name type="scientific">Actinocrispum wychmicini</name>
    <dbReference type="NCBI Taxonomy" id="1213861"/>
    <lineage>
        <taxon>Bacteria</taxon>
        <taxon>Bacillati</taxon>
        <taxon>Actinomycetota</taxon>
        <taxon>Actinomycetes</taxon>
        <taxon>Pseudonocardiales</taxon>
        <taxon>Pseudonocardiaceae</taxon>
        <taxon>Actinocrispum</taxon>
    </lineage>
</organism>
<dbReference type="PROSITE" id="PS00108">
    <property type="entry name" value="PROTEIN_KINASE_ST"/>
    <property type="match status" value="1"/>
</dbReference>
<evidence type="ECO:0000256" key="8">
    <source>
        <dbReference type="ARBA" id="ARBA00049299"/>
    </source>
</evidence>
<evidence type="ECO:0000256" key="5">
    <source>
        <dbReference type="ARBA" id="ARBA00038035"/>
    </source>
</evidence>
<feature type="domain" description="Protein kinase" evidence="12">
    <location>
        <begin position="15"/>
        <end position="274"/>
    </location>
</feature>
<keyword evidence="14" id="KW-1185">Reference proteome</keyword>
<evidence type="ECO:0000256" key="6">
    <source>
        <dbReference type="ARBA" id="ARBA00038999"/>
    </source>
</evidence>
<gene>
    <name evidence="13" type="ORF">EV192_1011361</name>
</gene>